<reference evidence="10 11" key="1">
    <citation type="journal article" date="2021" name="G3 (Bethesda)">
        <title>Improved contiguity of the threespine stickleback genome using long-read sequencing.</title>
        <authorList>
            <person name="Nath S."/>
            <person name="Shaw D.E."/>
            <person name="White M.A."/>
        </authorList>
    </citation>
    <scope>NUCLEOTIDE SEQUENCE [LARGE SCALE GENOMIC DNA]</scope>
    <source>
        <strain evidence="10 11">Lake Benthic</strain>
    </source>
</reference>
<dbReference type="GO" id="GO:0005524">
    <property type="term" value="F:ATP binding"/>
    <property type="evidence" value="ECO:0007669"/>
    <property type="project" value="UniProtKB-UniRule"/>
</dbReference>
<dbReference type="GO" id="GO:0004672">
    <property type="term" value="F:protein kinase activity"/>
    <property type="evidence" value="ECO:0007669"/>
    <property type="project" value="InterPro"/>
</dbReference>
<dbReference type="PANTHER" id="PTHR14030">
    <property type="entry name" value="MITOTIC CHECKPOINT SERINE/THREONINE-PROTEIN KINASE BUB1"/>
    <property type="match status" value="1"/>
</dbReference>
<dbReference type="PROSITE" id="PS00107">
    <property type="entry name" value="PROTEIN_KINASE_ATP"/>
    <property type="match status" value="1"/>
</dbReference>
<dbReference type="Proteomes" id="UP000007635">
    <property type="component" value="Chromosome XVIII"/>
</dbReference>
<sequence length="726" mass="79022">MDMFQASTLLEDPPGGAAPPRTAGREFDPGHHGDGVPAAPFMVFQDEDSGGAAPPEKSKPIRALLEIPAPTRPSVSTKTGRRTSFILVFIHGAHGRQTVSDNVNTHSLNMLFTQEPPEPPPDESTMWGARYNSLCSLAACPNTTDDFNMLARFVSTPSTHKASFSFCEGEQENVCGDGEDEAFTRRQPKKLSPIMEQSPSSDVAFGPPPPSSSAAHGTIVGEGLTPPPHCASSSISMVQPPPPAVLSFRDQTLCPVDSSSAAGWDVYTSPEQAAPPPQQLGAEPFTVMEDSDKPVSPARARGGDAGNVPMSPEGFVWSPERRAEPDRDSSPRPRLQTQLCADVPMSPAHPQFAIEDELMNSPGAADVPMDTAGGAAAVHLVSDPWDEELMARLMASLTPPLDTHPHCIRWQCKVPNIAPKTSISIGNASLRVDCVLGKGAFATVYQATDPVTSNRTVLKVQKPANPWEFYVTTQLDARLRPDVRHLFSTIRSAHFFLNGSVLQGELHGHGTLLNVVNMYKTLSEKAMPPPLVMYFTVCILHMVEQLHAVHIIHGDIKPDNLLLGERFLDNRCFEPENVDHGLHLIDLGQSIDMELFPEGTAFTARCLTSGFQCTEMLSGKPWSYQTDYFGIAATVYCMLFGSYMQVTTEGGVWRTNGVFRRKPHADLWQDFFHALLNVPHGALPLSLGGLRRSLASALQENYGAKLPSLKSRMMVLLLENRKAAKR</sequence>
<dbReference type="InterPro" id="IPR008271">
    <property type="entry name" value="Ser/Thr_kinase_AS"/>
</dbReference>
<keyword evidence="3 7" id="KW-0547">Nucleotide-binding</keyword>
<dbReference type="SMART" id="SM00220">
    <property type="entry name" value="S_TKc"/>
    <property type="match status" value="1"/>
</dbReference>
<evidence type="ECO:0000256" key="7">
    <source>
        <dbReference type="PROSITE-ProRule" id="PRU10141"/>
    </source>
</evidence>
<dbReference type="PROSITE" id="PS50011">
    <property type="entry name" value="PROTEIN_KINASE_DOM"/>
    <property type="match status" value="1"/>
</dbReference>
<evidence type="ECO:0000256" key="1">
    <source>
        <dbReference type="ARBA" id="ARBA00004629"/>
    </source>
</evidence>
<keyword evidence="6" id="KW-0137">Centromere</keyword>
<keyword evidence="4" id="KW-0995">Kinetochore</keyword>
<evidence type="ECO:0000259" key="9">
    <source>
        <dbReference type="PROSITE" id="PS50011"/>
    </source>
</evidence>
<comment type="subcellular location">
    <subcellularLocation>
        <location evidence="1">Chromosome</location>
        <location evidence="1">Centromere</location>
        <location evidence="1">Kinetochore</location>
    </subcellularLocation>
</comment>
<dbReference type="InterPro" id="IPR017441">
    <property type="entry name" value="Protein_kinase_ATP_BS"/>
</dbReference>
<protein>
    <recommendedName>
        <fullName evidence="9">Protein kinase domain-containing protein</fullName>
    </recommendedName>
</protein>
<reference evidence="10" key="2">
    <citation type="submission" date="2025-08" db="UniProtKB">
        <authorList>
            <consortium name="Ensembl"/>
        </authorList>
    </citation>
    <scope>IDENTIFICATION</scope>
</reference>
<accession>A0AAQ4NWJ9</accession>
<dbReference type="AlphaFoldDB" id="A0AAQ4NWJ9"/>
<evidence type="ECO:0000256" key="5">
    <source>
        <dbReference type="ARBA" id="ARBA00022840"/>
    </source>
</evidence>
<feature type="region of interest" description="Disordered" evidence="8">
    <location>
        <begin position="193"/>
        <end position="243"/>
    </location>
</feature>
<feature type="binding site" evidence="7">
    <location>
        <position position="459"/>
    </location>
    <ligand>
        <name>ATP</name>
        <dbReference type="ChEBI" id="CHEBI:30616"/>
    </ligand>
</feature>
<dbReference type="InterPro" id="IPR000719">
    <property type="entry name" value="Prot_kinase_dom"/>
</dbReference>
<proteinExistence type="predicted"/>
<dbReference type="InterPro" id="IPR011009">
    <property type="entry name" value="Kinase-like_dom_sf"/>
</dbReference>
<evidence type="ECO:0000256" key="8">
    <source>
        <dbReference type="SAM" id="MobiDB-lite"/>
    </source>
</evidence>
<evidence type="ECO:0000313" key="10">
    <source>
        <dbReference type="Ensembl" id="ENSGACP00000030842.1"/>
    </source>
</evidence>
<feature type="region of interest" description="Disordered" evidence="8">
    <location>
        <begin position="267"/>
        <end position="334"/>
    </location>
</feature>
<evidence type="ECO:0000256" key="3">
    <source>
        <dbReference type="ARBA" id="ARBA00022741"/>
    </source>
</evidence>
<dbReference type="GeneTree" id="ENSGT00940000157865"/>
<dbReference type="Gene3D" id="6.10.130.20">
    <property type="match status" value="1"/>
</dbReference>
<dbReference type="Pfam" id="PF00069">
    <property type="entry name" value="Pkinase"/>
    <property type="match status" value="1"/>
</dbReference>
<dbReference type="GO" id="GO:0051754">
    <property type="term" value="P:meiotic sister chromatid cohesion, centromeric"/>
    <property type="evidence" value="ECO:0007669"/>
    <property type="project" value="TreeGrafter"/>
</dbReference>
<evidence type="ECO:0000256" key="2">
    <source>
        <dbReference type="ARBA" id="ARBA00022454"/>
    </source>
</evidence>
<feature type="compositionally biased region" description="Low complexity" evidence="8">
    <location>
        <begin position="13"/>
        <end position="22"/>
    </location>
</feature>
<feature type="domain" description="Protein kinase" evidence="9">
    <location>
        <begin position="430"/>
        <end position="726"/>
    </location>
</feature>
<feature type="region of interest" description="Disordered" evidence="8">
    <location>
        <begin position="1"/>
        <end position="37"/>
    </location>
</feature>
<dbReference type="InterPro" id="IPR015661">
    <property type="entry name" value="Bub1/Mad3"/>
</dbReference>
<dbReference type="PANTHER" id="PTHR14030:SF26">
    <property type="entry name" value="MITOTIC CHECKPOINT SERINE_THREONINE-PROTEIN KINASE BUB1"/>
    <property type="match status" value="1"/>
</dbReference>
<keyword evidence="2" id="KW-0158">Chromosome</keyword>
<reference evidence="10" key="3">
    <citation type="submission" date="2025-09" db="UniProtKB">
        <authorList>
            <consortium name="Ensembl"/>
        </authorList>
    </citation>
    <scope>IDENTIFICATION</scope>
</reference>
<name>A0AAQ4NWJ9_GASAC</name>
<dbReference type="SUPFAM" id="SSF56112">
    <property type="entry name" value="Protein kinase-like (PK-like)"/>
    <property type="match status" value="1"/>
</dbReference>
<evidence type="ECO:0000256" key="6">
    <source>
        <dbReference type="ARBA" id="ARBA00023328"/>
    </source>
</evidence>
<keyword evidence="5 7" id="KW-0067">ATP-binding</keyword>
<organism evidence="10 11">
    <name type="scientific">Gasterosteus aculeatus aculeatus</name>
    <name type="common">three-spined stickleback</name>
    <dbReference type="NCBI Taxonomy" id="481459"/>
    <lineage>
        <taxon>Eukaryota</taxon>
        <taxon>Metazoa</taxon>
        <taxon>Chordata</taxon>
        <taxon>Craniata</taxon>
        <taxon>Vertebrata</taxon>
        <taxon>Euteleostomi</taxon>
        <taxon>Actinopterygii</taxon>
        <taxon>Neopterygii</taxon>
        <taxon>Teleostei</taxon>
        <taxon>Neoteleostei</taxon>
        <taxon>Acanthomorphata</taxon>
        <taxon>Eupercaria</taxon>
        <taxon>Perciformes</taxon>
        <taxon>Cottioidei</taxon>
        <taxon>Gasterosteales</taxon>
        <taxon>Gasterosteidae</taxon>
        <taxon>Gasterosteus</taxon>
    </lineage>
</organism>
<dbReference type="Ensembl" id="ENSGACT00000055279.1">
    <property type="protein sequence ID" value="ENSGACP00000030842.1"/>
    <property type="gene ID" value="ENSGACG00000013577.2"/>
</dbReference>
<keyword evidence="11" id="KW-1185">Reference proteome</keyword>
<feature type="compositionally biased region" description="Basic and acidic residues" evidence="8">
    <location>
        <begin position="319"/>
        <end position="331"/>
    </location>
</feature>
<dbReference type="PROSITE" id="PS00108">
    <property type="entry name" value="PROTEIN_KINASE_ST"/>
    <property type="match status" value="1"/>
</dbReference>
<evidence type="ECO:0000313" key="11">
    <source>
        <dbReference type="Proteomes" id="UP000007635"/>
    </source>
</evidence>
<evidence type="ECO:0000256" key="4">
    <source>
        <dbReference type="ARBA" id="ARBA00022838"/>
    </source>
</evidence>
<dbReference type="GO" id="GO:0007094">
    <property type="term" value="P:mitotic spindle assembly checkpoint signaling"/>
    <property type="evidence" value="ECO:0007669"/>
    <property type="project" value="InterPro"/>
</dbReference>
<dbReference type="GO" id="GO:0005634">
    <property type="term" value="C:nucleus"/>
    <property type="evidence" value="ECO:0007669"/>
    <property type="project" value="TreeGrafter"/>
</dbReference>
<dbReference type="GO" id="GO:0000776">
    <property type="term" value="C:kinetochore"/>
    <property type="evidence" value="ECO:0007669"/>
    <property type="project" value="UniProtKB-KW"/>
</dbReference>
<dbReference type="Gene3D" id="1.10.510.10">
    <property type="entry name" value="Transferase(Phosphotransferase) domain 1"/>
    <property type="match status" value="1"/>
</dbReference>
<feature type="compositionally biased region" description="Basic and acidic residues" evidence="8">
    <location>
        <begin position="23"/>
        <end position="34"/>
    </location>
</feature>